<dbReference type="SUPFAM" id="SSF49764">
    <property type="entry name" value="HSP20-like chaperones"/>
    <property type="match status" value="1"/>
</dbReference>
<dbReference type="RefSeq" id="XP_019100781.1">
    <property type="nucleotide sequence ID" value="XM_019245236.1"/>
</dbReference>
<dbReference type="Proteomes" id="UP000694864">
    <property type="component" value="Chromosome 5"/>
</dbReference>
<dbReference type="GeneID" id="109132823"/>
<name>A0ABM1RP43_CAMSA</name>
<dbReference type="PROSITE" id="PS51203">
    <property type="entry name" value="CS"/>
    <property type="match status" value="1"/>
</dbReference>
<dbReference type="Gene3D" id="2.60.40.790">
    <property type="match status" value="1"/>
</dbReference>
<dbReference type="CDD" id="cd06467">
    <property type="entry name" value="p23_NUDC_like"/>
    <property type="match status" value="1"/>
</dbReference>
<evidence type="ECO:0000259" key="1">
    <source>
        <dbReference type="PROSITE" id="PS51203"/>
    </source>
</evidence>
<evidence type="ECO:0000313" key="3">
    <source>
        <dbReference type="RefSeq" id="XP_019100781.1"/>
    </source>
</evidence>
<dbReference type="Pfam" id="PF04969">
    <property type="entry name" value="CS"/>
    <property type="match status" value="1"/>
</dbReference>
<accession>A0ABM1RP43</accession>
<proteinExistence type="predicted"/>
<dbReference type="PANTHER" id="PTHR12356">
    <property type="entry name" value="NUCLEAR MOVEMENT PROTEIN NUDC"/>
    <property type="match status" value="1"/>
</dbReference>
<protein>
    <submittedName>
        <fullName evidence="3">Protein BOBBER 2-like</fullName>
    </submittedName>
</protein>
<keyword evidence="2" id="KW-1185">Reference proteome</keyword>
<organism evidence="2 3">
    <name type="scientific">Camelina sativa</name>
    <name type="common">False flax</name>
    <name type="synonym">Myagrum sativum</name>
    <dbReference type="NCBI Taxonomy" id="90675"/>
    <lineage>
        <taxon>Eukaryota</taxon>
        <taxon>Viridiplantae</taxon>
        <taxon>Streptophyta</taxon>
        <taxon>Embryophyta</taxon>
        <taxon>Tracheophyta</taxon>
        <taxon>Spermatophyta</taxon>
        <taxon>Magnoliopsida</taxon>
        <taxon>eudicotyledons</taxon>
        <taxon>Gunneridae</taxon>
        <taxon>Pentapetalae</taxon>
        <taxon>rosids</taxon>
        <taxon>malvids</taxon>
        <taxon>Brassicales</taxon>
        <taxon>Brassicaceae</taxon>
        <taxon>Camelineae</taxon>
        <taxon>Camelina</taxon>
    </lineage>
</organism>
<evidence type="ECO:0000313" key="2">
    <source>
        <dbReference type="Proteomes" id="UP000694864"/>
    </source>
</evidence>
<reference evidence="3" key="2">
    <citation type="submission" date="2025-08" db="UniProtKB">
        <authorList>
            <consortium name="RefSeq"/>
        </authorList>
    </citation>
    <scope>IDENTIFICATION</scope>
    <source>
        <tissue evidence="3">Leaf</tissue>
    </source>
</reference>
<sequence length="147" mass="16962">MDVEKPKKESLALSEPMEVVKPKDEKKRTGYHWVMIGIPHKGNGLDFEKYSWGQNLQEVTINVPVPAGTKSGFVTCEIKKNRIKIGLKAQEPIIDGEFFHPVNPDDCFWNIEDQKMISVLLTKQDQMEWWKYCVKGEPETDTQKVEP</sequence>
<dbReference type="PANTHER" id="PTHR12356:SF32">
    <property type="entry name" value="PROTEIN BOBBER 2"/>
    <property type="match status" value="1"/>
</dbReference>
<dbReference type="InterPro" id="IPR037898">
    <property type="entry name" value="NudC_fam"/>
</dbReference>
<dbReference type="InterPro" id="IPR007052">
    <property type="entry name" value="CS_dom"/>
</dbReference>
<dbReference type="InterPro" id="IPR008978">
    <property type="entry name" value="HSP20-like_chaperone"/>
</dbReference>
<feature type="domain" description="CS" evidence="1">
    <location>
        <begin position="45"/>
        <end position="134"/>
    </location>
</feature>
<reference evidence="2" key="1">
    <citation type="journal article" date="2014" name="Nat. Commun.">
        <title>The emerging biofuel crop Camelina sativa retains a highly undifferentiated hexaploid genome structure.</title>
        <authorList>
            <person name="Kagale S."/>
            <person name="Koh C."/>
            <person name="Nixon J."/>
            <person name="Bollina V."/>
            <person name="Clarke W.E."/>
            <person name="Tuteja R."/>
            <person name="Spillane C."/>
            <person name="Robinson S.J."/>
            <person name="Links M.G."/>
            <person name="Clarke C."/>
            <person name="Higgins E.E."/>
            <person name="Huebert T."/>
            <person name="Sharpe A.G."/>
            <person name="Parkin I.A."/>
        </authorList>
    </citation>
    <scope>NUCLEOTIDE SEQUENCE [LARGE SCALE GENOMIC DNA]</scope>
    <source>
        <strain evidence="2">cv. DH55</strain>
    </source>
</reference>
<gene>
    <name evidence="3" type="primary">LOC109132823</name>
</gene>